<feature type="non-terminal residue" evidence="2">
    <location>
        <position position="1"/>
    </location>
</feature>
<keyword evidence="1" id="KW-0812">Transmembrane</keyword>
<proteinExistence type="evidence at transcript level"/>
<dbReference type="EMBL" id="AF030964">
    <property type="protein sequence ID" value="AAB86565.1"/>
    <property type="molecule type" value="mRNA"/>
</dbReference>
<protein>
    <submittedName>
        <fullName evidence="2">Uncharacterized protein</fullName>
    </submittedName>
</protein>
<evidence type="ECO:0000313" key="2">
    <source>
        <dbReference type="EMBL" id="AAB86565.1"/>
    </source>
</evidence>
<name>O17457_SCHMA</name>
<reference evidence="2" key="1">
    <citation type="journal article" date="1999" name="Parasitology">
        <title>Characterization, cloning and immunogenicity of antigens released by lung-stage larvae of Schistosoma mansoni.</title>
        <authorList>
            <person name="Harrop R."/>
            <person name="Coulson P.S."/>
            <person name="Wilson R.A."/>
        </authorList>
    </citation>
    <scope>NUCLEOTIDE SEQUENCE</scope>
    <source>
        <strain evidence="2">Puerto Rican</strain>
    </source>
</reference>
<sequence length="52" mass="6561">KLWHRLFSFGLYVCTTYFDYYLLSTLYLVIFIGFNYYFCFYGLFRSFHCLFF</sequence>
<keyword evidence="1" id="KW-0472">Membrane</keyword>
<evidence type="ECO:0000256" key="1">
    <source>
        <dbReference type="SAM" id="Phobius"/>
    </source>
</evidence>
<organism evidence="2">
    <name type="scientific">Schistosoma mansoni</name>
    <name type="common">Blood fluke</name>
    <dbReference type="NCBI Taxonomy" id="6183"/>
    <lineage>
        <taxon>Eukaryota</taxon>
        <taxon>Metazoa</taxon>
        <taxon>Spiralia</taxon>
        <taxon>Lophotrochozoa</taxon>
        <taxon>Platyhelminthes</taxon>
        <taxon>Trematoda</taxon>
        <taxon>Digenea</taxon>
        <taxon>Strigeidida</taxon>
        <taxon>Schistosomatoidea</taxon>
        <taxon>Schistosomatidae</taxon>
        <taxon>Schistosoma</taxon>
    </lineage>
</organism>
<keyword evidence="1" id="KW-1133">Transmembrane helix</keyword>
<accession>O17457</accession>
<feature type="transmembrane region" description="Helical" evidence="1">
    <location>
        <begin position="20"/>
        <end position="44"/>
    </location>
</feature>
<dbReference type="AlphaFoldDB" id="O17457"/>